<keyword evidence="3" id="KW-1185">Reference proteome</keyword>
<gene>
    <name evidence="2" type="ORF">FCM35_KLT01711</name>
</gene>
<feature type="compositionally biased region" description="Basic and acidic residues" evidence="1">
    <location>
        <begin position="8"/>
        <end position="31"/>
    </location>
</feature>
<protein>
    <submittedName>
        <fullName evidence="2">Uncharacterized protein</fullName>
    </submittedName>
</protein>
<dbReference type="AlphaFoldDB" id="A0A833VN78"/>
<name>A0A833VN78_9POAL</name>
<proteinExistence type="predicted"/>
<dbReference type="EMBL" id="SWLB01000010">
    <property type="protein sequence ID" value="KAF3334020.1"/>
    <property type="molecule type" value="Genomic_DNA"/>
</dbReference>
<evidence type="ECO:0000256" key="1">
    <source>
        <dbReference type="SAM" id="MobiDB-lite"/>
    </source>
</evidence>
<sequence length="99" mass="10791">MSGLGNDHTLRNGEEKDGDREESPGVEHGEGDFSGLIVDEFNAREAVSSCMLYGGIKQFSLLSRSSRNQEGSNQARGGGLIQISTEHIIGNEEKTDLWH</sequence>
<evidence type="ECO:0000313" key="3">
    <source>
        <dbReference type="Proteomes" id="UP000623129"/>
    </source>
</evidence>
<reference evidence="2" key="1">
    <citation type="submission" date="2020-01" db="EMBL/GenBank/DDBJ databases">
        <title>Genome sequence of Kobresia littledalei, the first chromosome-level genome in the family Cyperaceae.</title>
        <authorList>
            <person name="Qu G."/>
        </authorList>
    </citation>
    <scope>NUCLEOTIDE SEQUENCE</scope>
    <source>
        <strain evidence="2">C.B.Clarke</strain>
        <tissue evidence="2">Leaf</tissue>
    </source>
</reference>
<comment type="caution">
    <text evidence="2">The sequence shown here is derived from an EMBL/GenBank/DDBJ whole genome shotgun (WGS) entry which is preliminary data.</text>
</comment>
<organism evidence="2 3">
    <name type="scientific">Carex littledalei</name>
    <dbReference type="NCBI Taxonomy" id="544730"/>
    <lineage>
        <taxon>Eukaryota</taxon>
        <taxon>Viridiplantae</taxon>
        <taxon>Streptophyta</taxon>
        <taxon>Embryophyta</taxon>
        <taxon>Tracheophyta</taxon>
        <taxon>Spermatophyta</taxon>
        <taxon>Magnoliopsida</taxon>
        <taxon>Liliopsida</taxon>
        <taxon>Poales</taxon>
        <taxon>Cyperaceae</taxon>
        <taxon>Cyperoideae</taxon>
        <taxon>Cariceae</taxon>
        <taxon>Carex</taxon>
        <taxon>Carex subgen. Euthyceras</taxon>
    </lineage>
</organism>
<evidence type="ECO:0000313" key="2">
    <source>
        <dbReference type="EMBL" id="KAF3334020.1"/>
    </source>
</evidence>
<dbReference type="Proteomes" id="UP000623129">
    <property type="component" value="Unassembled WGS sequence"/>
</dbReference>
<feature type="region of interest" description="Disordered" evidence="1">
    <location>
        <begin position="1"/>
        <end position="34"/>
    </location>
</feature>
<accession>A0A833VN78</accession>